<dbReference type="KEGG" id="wjo:FOL01_1453"/>
<evidence type="ECO:0000256" key="1">
    <source>
        <dbReference type="SAM" id="Phobius"/>
    </source>
</evidence>
<gene>
    <name evidence="2" type="ORF">FOL01_1453</name>
</gene>
<proteinExistence type="predicted"/>
<organism evidence="2 3">
    <name type="scientific">Weissella jogaejeotgali</name>
    <dbReference type="NCBI Taxonomy" id="1631871"/>
    <lineage>
        <taxon>Bacteria</taxon>
        <taxon>Bacillati</taxon>
        <taxon>Bacillota</taxon>
        <taxon>Bacilli</taxon>
        <taxon>Lactobacillales</taxon>
        <taxon>Lactobacillaceae</taxon>
        <taxon>Weissella</taxon>
    </lineage>
</organism>
<evidence type="ECO:0000313" key="2">
    <source>
        <dbReference type="EMBL" id="APS42312.1"/>
    </source>
</evidence>
<dbReference type="OrthoDB" id="2146400at2"/>
<protein>
    <recommendedName>
        <fullName evidence="4">Integral membrane protein</fullName>
    </recommendedName>
</protein>
<evidence type="ECO:0008006" key="4">
    <source>
        <dbReference type="Google" id="ProtNLM"/>
    </source>
</evidence>
<evidence type="ECO:0000313" key="3">
    <source>
        <dbReference type="Proteomes" id="UP000185473"/>
    </source>
</evidence>
<accession>A0A1L6RCX4</accession>
<dbReference type="STRING" id="1631871.FOL01_1453"/>
<feature type="transmembrane region" description="Helical" evidence="1">
    <location>
        <begin position="36"/>
        <end position="59"/>
    </location>
</feature>
<sequence>MLTLFNWPVTVFIALILLIVLWIIKQVFFQNHWPKNIKITDIAVVFAWWSIAVTTFEVWHITMLFPMLLMFVVWGIALALYQGFIRENFVTRRFWTIWWRISTLASYVILIGITAYAYFITRT</sequence>
<feature type="transmembrane region" description="Helical" evidence="1">
    <location>
        <begin position="6"/>
        <end position="24"/>
    </location>
</feature>
<dbReference type="InterPro" id="IPR024515">
    <property type="entry name" value="DUF3397"/>
</dbReference>
<keyword evidence="3" id="KW-1185">Reference proteome</keyword>
<dbReference type="RefSeq" id="WP_075270064.1">
    <property type="nucleotide sequence ID" value="NZ_CP014332.1"/>
</dbReference>
<dbReference type="Proteomes" id="UP000185473">
    <property type="component" value="Chromosome"/>
</dbReference>
<dbReference type="Pfam" id="PF11877">
    <property type="entry name" value="DUF3397"/>
    <property type="match status" value="1"/>
</dbReference>
<dbReference type="AlphaFoldDB" id="A0A1L6RCX4"/>
<reference evidence="2 3" key="1">
    <citation type="submission" date="2016-02" db="EMBL/GenBank/DDBJ databases">
        <title>Complete Genome Sequence of Weissella jogaejeotgali FOL01.</title>
        <authorList>
            <person name="Lee J.-H."/>
            <person name="Ku H.-J."/>
        </authorList>
    </citation>
    <scope>NUCLEOTIDE SEQUENCE [LARGE SCALE GENOMIC DNA]</scope>
    <source>
        <strain evidence="2 3">FOL01</strain>
    </source>
</reference>
<feature type="transmembrane region" description="Helical" evidence="1">
    <location>
        <begin position="97"/>
        <end position="119"/>
    </location>
</feature>
<keyword evidence="1" id="KW-0812">Transmembrane</keyword>
<feature type="transmembrane region" description="Helical" evidence="1">
    <location>
        <begin position="65"/>
        <end position="85"/>
    </location>
</feature>
<name>A0A1L6RCX4_9LACO</name>
<keyword evidence="1" id="KW-0472">Membrane</keyword>
<dbReference type="EMBL" id="CP014332">
    <property type="protein sequence ID" value="APS42312.1"/>
    <property type="molecule type" value="Genomic_DNA"/>
</dbReference>
<keyword evidence="1" id="KW-1133">Transmembrane helix</keyword>